<dbReference type="Pfam" id="PF05292">
    <property type="entry name" value="MCD"/>
    <property type="match status" value="1"/>
</dbReference>
<dbReference type="GO" id="GO:0006085">
    <property type="term" value="P:acetyl-CoA biosynthetic process"/>
    <property type="evidence" value="ECO:0007669"/>
    <property type="project" value="TreeGrafter"/>
</dbReference>
<dbReference type="EMBL" id="JFKA01000005">
    <property type="protein sequence ID" value="OSQ37973.1"/>
    <property type="molecule type" value="Genomic_DNA"/>
</dbReference>
<evidence type="ECO:0000259" key="1">
    <source>
        <dbReference type="Pfam" id="PF05292"/>
    </source>
</evidence>
<feature type="domain" description="Malonyl-CoA decarboxylase C-terminal" evidence="1">
    <location>
        <begin position="178"/>
        <end position="469"/>
    </location>
</feature>
<dbReference type="RefSeq" id="WP_085583359.1">
    <property type="nucleotide sequence ID" value="NZ_JFKA01000005.1"/>
</dbReference>
<feature type="domain" description="Malonyl-CoA decarboxylase N-terminal" evidence="2">
    <location>
        <begin position="88"/>
        <end position="175"/>
    </location>
</feature>
<reference evidence="3 4" key="1">
    <citation type="submission" date="2014-03" db="EMBL/GenBank/DDBJ databases">
        <title>The draft genome sequence of Thalassospira mesophila JCM 18969.</title>
        <authorList>
            <person name="Lai Q."/>
            <person name="Shao Z."/>
        </authorList>
    </citation>
    <scope>NUCLEOTIDE SEQUENCE [LARGE SCALE GENOMIC DNA]</scope>
    <source>
        <strain evidence="3 4">JCM 18969</strain>
    </source>
</reference>
<dbReference type="GO" id="GO:2001294">
    <property type="term" value="P:malonyl-CoA catabolic process"/>
    <property type="evidence" value="ECO:0007669"/>
    <property type="project" value="TreeGrafter"/>
</dbReference>
<evidence type="ECO:0000313" key="3">
    <source>
        <dbReference type="EMBL" id="OSQ37973.1"/>
    </source>
</evidence>
<organism evidence="3 4">
    <name type="scientific">Thalassospira mesophila</name>
    <dbReference type="NCBI Taxonomy" id="1293891"/>
    <lineage>
        <taxon>Bacteria</taxon>
        <taxon>Pseudomonadati</taxon>
        <taxon>Pseudomonadota</taxon>
        <taxon>Alphaproteobacteria</taxon>
        <taxon>Rhodospirillales</taxon>
        <taxon>Thalassospiraceae</taxon>
        <taxon>Thalassospira</taxon>
    </lineage>
</organism>
<dbReference type="PANTHER" id="PTHR28641:SF1">
    <property type="entry name" value="MALONYL-COA DECARBOXYLASE, MITOCHONDRIAL"/>
    <property type="match status" value="1"/>
</dbReference>
<dbReference type="PANTHER" id="PTHR28641">
    <property type="match status" value="1"/>
</dbReference>
<dbReference type="GO" id="GO:0006633">
    <property type="term" value="P:fatty acid biosynthetic process"/>
    <property type="evidence" value="ECO:0007669"/>
    <property type="project" value="InterPro"/>
</dbReference>
<sequence>MNQTFIDRTFDNIRQMWREIRGNPVVRSLGFDDDASRKDHWRRQIADCLAHRGGAVSARGRAAELGHDFLRLGEDGKKQFLHVLLNEFDVDRTGVAAIIKDWDQADDAAERTMLEARLRNELVPPYRKLLQEFNALPQGVKFLVDLRADLLRWRQDAPGLILLEQDLKTLLASWFDIGFLELHRITWNSPASLLEKLIAYEAVHQIRSWDDLKSRLARDRRCFAFFHPGMPNEPLIFVEVALVSGISDNVDVLIDRDPDSDVSDPKGADTAIFYSISNAQSGLAGISFGDFLIKRVVAELQRDLPNLRQFATLSPMPGFRRWLVKMRDAHVAPSRKPKPLARKNRENIEPVSAPVDEQSLAPEPDAIPEGIMAALRDCGPLVSADDGVGEGDDNAGQREIPPAARAALLQLGAHYLLNERRPARLTALDPVAHFHLSNGARVERLNLDANSSAAGQAQSFGMMVNYLYQAGDIEKNHENYVGAGKIAASGTVRRLAG</sequence>
<gene>
    <name evidence="3" type="ORF">TMES_13460</name>
</gene>
<accession>A0A1Y2L0W3</accession>
<evidence type="ECO:0008006" key="5">
    <source>
        <dbReference type="Google" id="ProtNLM"/>
    </source>
</evidence>
<evidence type="ECO:0000313" key="4">
    <source>
        <dbReference type="Proteomes" id="UP000193391"/>
    </source>
</evidence>
<dbReference type="Gene3D" id="1.20.140.90">
    <property type="entry name" value="Malonyl-CoA decarboxylase, oligemerization domain"/>
    <property type="match status" value="1"/>
</dbReference>
<dbReference type="GO" id="GO:0050080">
    <property type="term" value="F:malonyl-CoA decarboxylase activity"/>
    <property type="evidence" value="ECO:0007669"/>
    <property type="project" value="InterPro"/>
</dbReference>
<dbReference type="InterPro" id="IPR035372">
    <property type="entry name" value="MCD_N"/>
</dbReference>
<dbReference type="Pfam" id="PF17408">
    <property type="entry name" value="MCD_N"/>
    <property type="match status" value="1"/>
</dbReference>
<keyword evidence="4" id="KW-1185">Reference proteome</keyword>
<name>A0A1Y2L0W3_9PROT</name>
<evidence type="ECO:0000259" key="2">
    <source>
        <dbReference type="Pfam" id="PF17408"/>
    </source>
</evidence>
<dbReference type="Proteomes" id="UP000193391">
    <property type="component" value="Unassembled WGS sequence"/>
</dbReference>
<dbReference type="STRING" id="1293891.TMES_13460"/>
<comment type="caution">
    <text evidence="3">The sequence shown here is derived from an EMBL/GenBank/DDBJ whole genome shotgun (WGS) entry which is preliminary data.</text>
</comment>
<dbReference type="InterPro" id="IPR042303">
    <property type="entry name" value="Malonyl_CoA_deC_C_sf"/>
</dbReference>
<dbReference type="AlphaFoldDB" id="A0A1Y2L0W3"/>
<dbReference type="InterPro" id="IPR007956">
    <property type="entry name" value="Malonyl_CoA_deC_C"/>
</dbReference>
<protein>
    <recommendedName>
        <fullName evidence="5">Malonyl-CoA decarboxylase</fullName>
    </recommendedName>
</protein>
<dbReference type="InterPro" id="IPR038351">
    <property type="entry name" value="MCD_N_sf"/>
</dbReference>
<proteinExistence type="predicted"/>
<dbReference type="InterPro" id="IPR038917">
    <property type="entry name" value="Malonyl_CoA_deC"/>
</dbReference>
<dbReference type="Gene3D" id="3.40.630.150">
    <property type="entry name" value="Malonyl-CoA decarboxylase, catalytic domain"/>
    <property type="match status" value="1"/>
</dbReference>